<keyword evidence="2" id="KW-1185">Reference proteome</keyword>
<dbReference type="eggNOG" id="ENOG502SY59">
    <property type="taxonomic scope" value="Eukaryota"/>
</dbReference>
<dbReference type="Proteomes" id="UP000000600">
    <property type="component" value="Unassembled WGS sequence"/>
</dbReference>
<evidence type="ECO:0000313" key="2">
    <source>
        <dbReference type="Proteomes" id="UP000000600"/>
    </source>
</evidence>
<evidence type="ECO:0000313" key="1">
    <source>
        <dbReference type="EMBL" id="CAK55917.1"/>
    </source>
</evidence>
<dbReference type="AlphaFoldDB" id="A0BBK0"/>
<dbReference type="HOGENOM" id="CLU_180401_0_0_1"/>
<sequence length="105" mass="12229">MSKGFNLNFQNANVMTFEQENDLFAGQSIKQASQNFNQRRVITIQSQFKVGQDVEWAKKCVAEKIDCGRNDFDLIFEGKIMPEFFSLNDIKNLKDQSIIEIRMKK</sequence>
<accession>A0BBK0</accession>
<dbReference type="RefSeq" id="XP_001423315.1">
    <property type="nucleotide sequence ID" value="XM_001423278.1"/>
</dbReference>
<name>A0BBK0_PARTE</name>
<proteinExistence type="predicted"/>
<dbReference type="EMBL" id="CT867985">
    <property type="protein sequence ID" value="CAK55917.1"/>
    <property type="molecule type" value="Genomic_DNA"/>
</dbReference>
<dbReference type="GeneID" id="5009099"/>
<dbReference type="InParanoid" id="A0BBK0"/>
<reference evidence="1 2" key="1">
    <citation type="journal article" date="2006" name="Nature">
        <title>Global trends of whole-genome duplications revealed by the ciliate Paramecium tetraurelia.</title>
        <authorList>
            <consortium name="Genoscope"/>
            <person name="Aury J.-M."/>
            <person name="Jaillon O."/>
            <person name="Duret L."/>
            <person name="Noel B."/>
            <person name="Jubin C."/>
            <person name="Porcel B.M."/>
            <person name="Segurens B."/>
            <person name="Daubin V."/>
            <person name="Anthouard V."/>
            <person name="Aiach N."/>
            <person name="Arnaiz O."/>
            <person name="Billaut A."/>
            <person name="Beisson J."/>
            <person name="Blanc I."/>
            <person name="Bouhouche K."/>
            <person name="Camara F."/>
            <person name="Duharcourt S."/>
            <person name="Guigo R."/>
            <person name="Gogendeau D."/>
            <person name="Katinka M."/>
            <person name="Keller A.-M."/>
            <person name="Kissmehl R."/>
            <person name="Klotz C."/>
            <person name="Koll F."/>
            <person name="Le Moue A."/>
            <person name="Lepere C."/>
            <person name="Malinsky S."/>
            <person name="Nowacki M."/>
            <person name="Nowak J.K."/>
            <person name="Plattner H."/>
            <person name="Poulain J."/>
            <person name="Ruiz F."/>
            <person name="Serrano V."/>
            <person name="Zagulski M."/>
            <person name="Dessen P."/>
            <person name="Betermier M."/>
            <person name="Weissenbach J."/>
            <person name="Scarpelli C."/>
            <person name="Schachter V."/>
            <person name="Sperling L."/>
            <person name="Meyer E."/>
            <person name="Cohen J."/>
            <person name="Wincker P."/>
        </authorList>
    </citation>
    <scope>NUCLEOTIDE SEQUENCE [LARGE SCALE GENOMIC DNA]</scope>
    <source>
        <strain evidence="1 2">Stock d4-2</strain>
    </source>
</reference>
<gene>
    <name evidence="1" type="ORF">GSPATT00000352001</name>
</gene>
<dbReference type="PANTHER" id="PTHR41749">
    <property type="entry name" value="UBIQUITIN-LIKE DOMAIN-CONTAINING PROTEIN"/>
    <property type="match status" value="1"/>
</dbReference>
<dbReference type="OMA" id="FDGKIMP"/>
<evidence type="ECO:0008006" key="3">
    <source>
        <dbReference type="Google" id="ProtNLM"/>
    </source>
</evidence>
<organism evidence="1 2">
    <name type="scientific">Paramecium tetraurelia</name>
    <dbReference type="NCBI Taxonomy" id="5888"/>
    <lineage>
        <taxon>Eukaryota</taxon>
        <taxon>Sar</taxon>
        <taxon>Alveolata</taxon>
        <taxon>Ciliophora</taxon>
        <taxon>Intramacronucleata</taxon>
        <taxon>Oligohymenophorea</taxon>
        <taxon>Peniculida</taxon>
        <taxon>Parameciidae</taxon>
        <taxon>Paramecium</taxon>
    </lineage>
</organism>
<dbReference type="KEGG" id="ptm:GSPATT00000352001"/>
<protein>
    <recommendedName>
        <fullName evidence="3">Ubiquitin-like domain-containing protein</fullName>
    </recommendedName>
</protein>
<dbReference type="PANTHER" id="PTHR41749:SF1">
    <property type="entry name" value="UBIQUITIN-LIKE DOMAIN-CONTAINING PROTEIN"/>
    <property type="match status" value="1"/>
</dbReference>